<accession>A0A4Z2FBJ0</accession>
<dbReference type="AlphaFoldDB" id="A0A4Z2FBJ0"/>
<evidence type="ECO:0000256" key="1">
    <source>
        <dbReference type="SAM" id="MobiDB-lite"/>
    </source>
</evidence>
<keyword evidence="4" id="KW-1185">Reference proteome</keyword>
<dbReference type="PROSITE" id="PS51507">
    <property type="entry name" value="IRF_2"/>
    <property type="match status" value="1"/>
</dbReference>
<proteinExistence type="predicted"/>
<feature type="region of interest" description="Disordered" evidence="1">
    <location>
        <begin position="37"/>
        <end position="72"/>
    </location>
</feature>
<name>A0A4Z2FBJ0_9TELE</name>
<evidence type="ECO:0000313" key="3">
    <source>
        <dbReference type="EMBL" id="TNN38527.1"/>
    </source>
</evidence>
<reference evidence="3 4" key="1">
    <citation type="submission" date="2019-03" db="EMBL/GenBank/DDBJ databases">
        <title>First draft genome of Liparis tanakae, snailfish: a comprehensive survey of snailfish specific genes.</title>
        <authorList>
            <person name="Kim W."/>
            <person name="Song I."/>
            <person name="Jeong J.-H."/>
            <person name="Kim D."/>
            <person name="Kim S."/>
            <person name="Ryu S."/>
            <person name="Song J.Y."/>
            <person name="Lee S.K."/>
        </authorList>
    </citation>
    <scope>NUCLEOTIDE SEQUENCE [LARGE SCALE GENOMIC DNA]</scope>
    <source>
        <tissue evidence="3">Muscle</tissue>
    </source>
</reference>
<organism evidence="3 4">
    <name type="scientific">Liparis tanakae</name>
    <name type="common">Tanaka's snailfish</name>
    <dbReference type="NCBI Taxonomy" id="230148"/>
    <lineage>
        <taxon>Eukaryota</taxon>
        <taxon>Metazoa</taxon>
        <taxon>Chordata</taxon>
        <taxon>Craniata</taxon>
        <taxon>Vertebrata</taxon>
        <taxon>Euteleostomi</taxon>
        <taxon>Actinopterygii</taxon>
        <taxon>Neopterygii</taxon>
        <taxon>Teleostei</taxon>
        <taxon>Neoteleostei</taxon>
        <taxon>Acanthomorphata</taxon>
        <taxon>Eupercaria</taxon>
        <taxon>Perciformes</taxon>
        <taxon>Cottioidei</taxon>
        <taxon>Cottales</taxon>
        <taxon>Liparidae</taxon>
        <taxon>Liparis</taxon>
    </lineage>
</organism>
<gene>
    <name evidence="3" type="ORF">EYF80_051308</name>
</gene>
<feature type="domain" description="IRF tryptophan pentad repeat" evidence="2">
    <location>
        <begin position="1"/>
        <end position="72"/>
    </location>
</feature>
<dbReference type="InterPro" id="IPR001346">
    <property type="entry name" value="Interferon_reg_fact_DNA-bd_dom"/>
</dbReference>
<dbReference type="GO" id="GO:0000976">
    <property type="term" value="F:transcription cis-regulatory region binding"/>
    <property type="evidence" value="ECO:0007669"/>
    <property type="project" value="InterPro"/>
</dbReference>
<dbReference type="EMBL" id="SRLO01001365">
    <property type="protein sequence ID" value="TNN38527.1"/>
    <property type="molecule type" value="Genomic_DNA"/>
</dbReference>
<feature type="compositionally biased region" description="Basic residues" evidence="1">
    <location>
        <begin position="59"/>
        <end position="72"/>
    </location>
</feature>
<feature type="region of interest" description="Disordered" evidence="1">
    <location>
        <begin position="1"/>
        <end position="24"/>
    </location>
</feature>
<dbReference type="Proteomes" id="UP000314294">
    <property type="component" value="Unassembled WGS sequence"/>
</dbReference>
<sequence length="72" mass="8153">MRSSGAKHSGRLSESRRPPAAGASIARSFAAARFNWNTDKRTRSEPRIQIALRDSPPFLKRRRRYGANRSGR</sequence>
<comment type="caution">
    <text evidence="3">The sequence shown here is derived from an EMBL/GenBank/DDBJ whole genome shotgun (WGS) entry which is preliminary data.</text>
</comment>
<evidence type="ECO:0000313" key="4">
    <source>
        <dbReference type="Proteomes" id="UP000314294"/>
    </source>
</evidence>
<protein>
    <recommendedName>
        <fullName evidence="2">IRF tryptophan pentad repeat domain-containing protein</fullName>
    </recommendedName>
</protein>
<evidence type="ECO:0000259" key="2">
    <source>
        <dbReference type="PROSITE" id="PS51507"/>
    </source>
</evidence>